<evidence type="ECO:0000313" key="3">
    <source>
        <dbReference type="Proteomes" id="UP000627715"/>
    </source>
</evidence>
<evidence type="ECO:0008006" key="4">
    <source>
        <dbReference type="Google" id="ProtNLM"/>
    </source>
</evidence>
<evidence type="ECO:0000256" key="1">
    <source>
        <dbReference type="SAM" id="SignalP"/>
    </source>
</evidence>
<protein>
    <recommendedName>
        <fullName evidence="4">DUF3108 domain-containing protein</fullName>
    </recommendedName>
</protein>
<gene>
    <name evidence="2" type="ORF">GCM10011403_13020</name>
</gene>
<name>A0A917LTP4_9GAMM</name>
<dbReference type="EMBL" id="BMIY01000005">
    <property type="protein sequence ID" value="GGG57217.1"/>
    <property type="molecule type" value="Genomic_DNA"/>
</dbReference>
<accession>A0A917LTP4</accession>
<dbReference type="Proteomes" id="UP000627715">
    <property type="component" value="Unassembled WGS sequence"/>
</dbReference>
<proteinExistence type="predicted"/>
<keyword evidence="3" id="KW-1185">Reference proteome</keyword>
<keyword evidence="1" id="KW-0732">Signal</keyword>
<organism evidence="2 3">
    <name type="scientific">Pseudohongiella nitratireducens</name>
    <dbReference type="NCBI Taxonomy" id="1768907"/>
    <lineage>
        <taxon>Bacteria</taxon>
        <taxon>Pseudomonadati</taxon>
        <taxon>Pseudomonadota</taxon>
        <taxon>Gammaproteobacteria</taxon>
        <taxon>Pseudomonadales</taxon>
        <taxon>Pseudohongiellaceae</taxon>
        <taxon>Pseudohongiella</taxon>
    </lineage>
</organism>
<sequence>MDNNLSYCRLTLTRQQKLRGWAATLFGILFCTASTFAPPVFAQTDDLPAPQPYRAEYEARAMGMSTEAYRTLSMEADGSYYLRHGLDLSILGATLIEVEERSYFQWQNSGARPTEYAFEQGGIRKRQESVDFDWQSGTVNLRRDDHEQEIDAEPGMLDGLSFSAQLSAMVQQLDQQGKLASLSESPIRLSFTIVDGRESEVHEYDIMAFEEVETTQGTMPALRVERWREPDSERSTILWLAVEYQYTLARLEQTESNGTTTTLSLVEIEFLDE</sequence>
<feature type="chain" id="PRO_5037940839" description="DUF3108 domain-containing protein" evidence="1">
    <location>
        <begin position="43"/>
        <end position="273"/>
    </location>
</feature>
<dbReference type="Pfam" id="PF11306">
    <property type="entry name" value="DUF3108"/>
    <property type="match status" value="1"/>
</dbReference>
<reference evidence="2" key="2">
    <citation type="submission" date="2020-09" db="EMBL/GenBank/DDBJ databases">
        <authorList>
            <person name="Sun Q."/>
            <person name="Zhou Y."/>
        </authorList>
    </citation>
    <scope>NUCLEOTIDE SEQUENCE</scope>
    <source>
        <strain evidence="2">CGMCC 1.15425</strain>
    </source>
</reference>
<feature type="signal peptide" evidence="1">
    <location>
        <begin position="1"/>
        <end position="42"/>
    </location>
</feature>
<dbReference type="AlphaFoldDB" id="A0A917LTP4"/>
<dbReference type="OrthoDB" id="6007799at2"/>
<evidence type="ECO:0000313" key="2">
    <source>
        <dbReference type="EMBL" id="GGG57217.1"/>
    </source>
</evidence>
<comment type="caution">
    <text evidence="2">The sequence shown here is derived from an EMBL/GenBank/DDBJ whole genome shotgun (WGS) entry which is preliminary data.</text>
</comment>
<dbReference type="InterPro" id="IPR021457">
    <property type="entry name" value="DUF3108"/>
</dbReference>
<reference evidence="2" key="1">
    <citation type="journal article" date="2014" name="Int. J. Syst. Evol. Microbiol.">
        <title>Complete genome sequence of Corynebacterium casei LMG S-19264T (=DSM 44701T), isolated from a smear-ripened cheese.</title>
        <authorList>
            <consortium name="US DOE Joint Genome Institute (JGI-PGF)"/>
            <person name="Walter F."/>
            <person name="Albersmeier A."/>
            <person name="Kalinowski J."/>
            <person name="Ruckert C."/>
        </authorList>
    </citation>
    <scope>NUCLEOTIDE SEQUENCE</scope>
    <source>
        <strain evidence="2">CGMCC 1.15425</strain>
    </source>
</reference>
<dbReference type="RefSeq" id="WP_068813033.1">
    <property type="nucleotide sequence ID" value="NZ_BMIY01000005.1"/>
</dbReference>